<keyword evidence="3" id="KW-1185">Reference proteome</keyword>
<dbReference type="RefSeq" id="WP_189894650.1">
    <property type="nucleotide sequence ID" value="NZ_BMVN01000068.1"/>
</dbReference>
<dbReference type="Proteomes" id="UP000653644">
    <property type="component" value="Unassembled WGS sequence"/>
</dbReference>
<name>A0ABQ3DAU5_9ACTN</name>
<protein>
    <recommendedName>
        <fullName evidence="4">FXSXX-COOH protein</fullName>
    </recommendedName>
</protein>
<evidence type="ECO:0000256" key="1">
    <source>
        <dbReference type="SAM" id="MobiDB-lite"/>
    </source>
</evidence>
<gene>
    <name evidence="2" type="ORF">GCM10010345_85760</name>
</gene>
<dbReference type="EMBL" id="BMVN01000068">
    <property type="protein sequence ID" value="GHA69030.1"/>
    <property type="molecule type" value="Genomic_DNA"/>
</dbReference>
<evidence type="ECO:0000313" key="3">
    <source>
        <dbReference type="Proteomes" id="UP000653644"/>
    </source>
</evidence>
<accession>A0ABQ3DAU5</accession>
<sequence>MESANALDLHDAHPTVGRLTVTGLDLVAGAAQCDRTDDILTGGSLPDADFTSPTSPA</sequence>
<comment type="caution">
    <text evidence="2">The sequence shown here is derived from an EMBL/GenBank/DDBJ whole genome shotgun (WGS) entry which is preliminary data.</text>
</comment>
<proteinExistence type="predicted"/>
<feature type="region of interest" description="Disordered" evidence="1">
    <location>
        <begin position="37"/>
        <end position="57"/>
    </location>
</feature>
<reference evidence="3" key="1">
    <citation type="journal article" date="2019" name="Int. J. Syst. Evol. Microbiol.">
        <title>The Global Catalogue of Microorganisms (GCM) 10K type strain sequencing project: providing services to taxonomists for standard genome sequencing and annotation.</title>
        <authorList>
            <consortium name="The Broad Institute Genomics Platform"/>
            <consortium name="The Broad Institute Genome Sequencing Center for Infectious Disease"/>
            <person name="Wu L."/>
            <person name="Ma J."/>
        </authorList>
    </citation>
    <scope>NUCLEOTIDE SEQUENCE [LARGE SCALE GENOMIC DNA]</scope>
    <source>
        <strain evidence="3">JCM 4733</strain>
    </source>
</reference>
<evidence type="ECO:0000313" key="2">
    <source>
        <dbReference type="EMBL" id="GHA69030.1"/>
    </source>
</evidence>
<organism evidence="2 3">
    <name type="scientific">Streptomyces canarius</name>
    <dbReference type="NCBI Taxonomy" id="285453"/>
    <lineage>
        <taxon>Bacteria</taxon>
        <taxon>Bacillati</taxon>
        <taxon>Actinomycetota</taxon>
        <taxon>Actinomycetes</taxon>
        <taxon>Kitasatosporales</taxon>
        <taxon>Streptomycetaceae</taxon>
        <taxon>Streptomyces</taxon>
    </lineage>
</organism>
<evidence type="ECO:0008006" key="4">
    <source>
        <dbReference type="Google" id="ProtNLM"/>
    </source>
</evidence>